<reference evidence="6 7" key="1">
    <citation type="submission" date="2017-08" db="EMBL/GenBank/DDBJ databases">
        <title>Infants hospitalized years apart are colonized by the same room-sourced microbial strains.</title>
        <authorList>
            <person name="Brooks B."/>
            <person name="Olm M.R."/>
            <person name="Firek B.A."/>
            <person name="Baker R."/>
            <person name="Thomas B.C."/>
            <person name="Morowitz M.J."/>
            <person name="Banfield J.F."/>
        </authorList>
    </citation>
    <scope>NUCLEOTIDE SEQUENCE [LARGE SCALE GENOMIC DNA]</scope>
    <source>
        <strain evidence="6">S2_005_003_R2_47</strain>
    </source>
</reference>
<dbReference type="InterPro" id="IPR029479">
    <property type="entry name" value="Nitroreductase"/>
</dbReference>
<dbReference type="InterPro" id="IPR023936">
    <property type="entry name" value="RutE-like"/>
</dbReference>
<dbReference type="PANTHER" id="PTHR43543">
    <property type="entry name" value="MALONIC SEMIALDEHYDE REDUCTASE RUTE-RELATED"/>
    <property type="match status" value="1"/>
</dbReference>
<dbReference type="SUPFAM" id="SSF55469">
    <property type="entry name" value="FMN-dependent nitroreductase-like"/>
    <property type="match status" value="1"/>
</dbReference>
<keyword evidence="1" id="KW-0285">Flavoprotein</keyword>
<accession>A0A2W5L7J7</accession>
<feature type="domain" description="Nitroreductase" evidence="5">
    <location>
        <begin position="27"/>
        <end position="165"/>
    </location>
</feature>
<dbReference type="InterPro" id="IPR000415">
    <property type="entry name" value="Nitroreductase-like"/>
</dbReference>
<proteinExistence type="predicted"/>
<sequence length="205" mass="22866">MNTQNAIQPDVAAIDQSALDQLFHTARTYSAFEATGLSREDMQSIYDSARWGPTSSNCNPARFIFLQSDAEKERLVACVSPLNVDKVRSAPCCVIVARDTQFFDNMKDLFPARDLRPMFADNPALAADTMVRNTTLQGGYFILAARALGFDCGPMSGFDAQMVNAEFFPDGRYQADFLINIGRGDKDKLWPRNPRLAFDQACEIR</sequence>
<evidence type="ECO:0000256" key="3">
    <source>
        <dbReference type="ARBA" id="ARBA00022857"/>
    </source>
</evidence>
<dbReference type="AlphaFoldDB" id="A0A2W5L7J7"/>
<dbReference type="Proteomes" id="UP000248597">
    <property type="component" value="Unassembled WGS sequence"/>
</dbReference>
<dbReference type="GO" id="GO:0016491">
    <property type="term" value="F:oxidoreductase activity"/>
    <property type="evidence" value="ECO:0007669"/>
    <property type="project" value="UniProtKB-KW"/>
</dbReference>
<keyword evidence="3" id="KW-0521">NADP</keyword>
<dbReference type="EMBL" id="QFPJ01000002">
    <property type="protein sequence ID" value="PZQ24499.1"/>
    <property type="molecule type" value="Genomic_DNA"/>
</dbReference>
<evidence type="ECO:0000256" key="2">
    <source>
        <dbReference type="ARBA" id="ARBA00022643"/>
    </source>
</evidence>
<evidence type="ECO:0000256" key="1">
    <source>
        <dbReference type="ARBA" id="ARBA00022630"/>
    </source>
</evidence>
<evidence type="ECO:0000313" key="6">
    <source>
        <dbReference type="EMBL" id="PZQ24499.1"/>
    </source>
</evidence>
<name>A0A2W5L7J7_SPHMC</name>
<comment type="caution">
    <text evidence="6">The sequence shown here is derived from an EMBL/GenBank/DDBJ whole genome shotgun (WGS) entry which is preliminary data.</text>
</comment>
<dbReference type="PANTHER" id="PTHR43543:SF1">
    <property type="entry name" value="MALONIC SEMIALDEHYDE REDUCTASE RUTE-RELATED"/>
    <property type="match status" value="1"/>
</dbReference>
<dbReference type="Gene3D" id="3.40.109.10">
    <property type="entry name" value="NADH Oxidase"/>
    <property type="match status" value="1"/>
</dbReference>
<dbReference type="InterPro" id="IPR050461">
    <property type="entry name" value="Nitroreductase_HadB/RutE"/>
</dbReference>
<evidence type="ECO:0000256" key="4">
    <source>
        <dbReference type="ARBA" id="ARBA00023002"/>
    </source>
</evidence>
<keyword evidence="4" id="KW-0560">Oxidoreductase</keyword>
<evidence type="ECO:0000259" key="5">
    <source>
        <dbReference type="Pfam" id="PF00881"/>
    </source>
</evidence>
<dbReference type="CDD" id="cd02148">
    <property type="entry name" value="RutE-like"/>
    <property type="match status" value="1"/>
</dbReference>
<gene>
    <name evidence="6" type="ORF">DI569_01370</name>
</gene>
<keyword evidence="2" id="KW-0288">FMN</keyword>
<dbReference type="Pfam" id="PF00881">
    <property type="entry name" value="Nitroreductase"/>
    <property type="match status" value="1"/>
</dbReference>
<evidence type="ECO:0000313" key="7">
    <source>
        <dbReference type="Proteomes" id="UP000248597"/>
    </source>
</evidence>
<dbReference type="NCBIfam" id="NF003768">
    <property type="entry name" value="PRK05365.1"/>
    <property type="match status" value="1"/>
</dbReference>
<organism evidence="6 7">
    <name type="scientific">Sphingopyxis macrogoltabida</name>
    <name type="common">Sphingomonas macrogoltabidus</name>
    <dbReference type="NCBI Taxonomy" id="33050"/>
    <lineage>
        <taxon>Bacteria</taxon>
        <taxon>Pseudomonadati</taxon>
        <taxon>Pseudomonadota</taxon>
        <taxon>Alphaproteobacteria</taxon>
        <taxon>Sphingomonadales</taxon>
        <taxon>Sphingomonadaceae</taxon>
        <taxon>Sphingopyxis</taxon>
    </lineage>
</organism>
<protein>
    <submittedName>
        <fullName evidence="6">Malonic semialdehyde reductase</fullName>
    </submittedName>
</protein>